<name>A0A6J3M9Y1_9PEZI</name>
<dbReference type="OrthoDB" id="5422283at2759"/>
<evidence type="ECO:0000313" key="3">
    <source>
        <dbReference type="RefSeq" id="XP_033461689.1"/>
    </source>
</evidence>
<organism evidence="3">
    <name type="scientific">Dissoconium aciculare CBS 342.82</name>
    <dbReference type="NCBI Taxonomy" id="1314786"/>
    <lineage>
        <taxon>Eukaryota</taxon>
        <taxon>Fungi</taxon>
        <taxon>Dikarya</taxon>
        <taxon>Ascomycota</taxon>
        <taxon>Pezizomycotina</taxon>
        <taxon>Dothideomycetes</taxon>
        <taxon>Dothideomycetidae</taxon>
        <taxon>Mycosphaerellales</taxon>
        <taxon>Dissoconiaceae</taxon>
        <taxon>Dissoconium</taxon>
    </lineage>
</organism>
<keyword evidence="2" id="KW-1185">Reference proteome</keyword>
<evidence type="ECO:0000313" key="2">
    <source>
        <dbReference type="Proteomes" id="UP000504637"/>
    </source>
</evidence>
<feature type="compositionally biased region" description="Basic and acidic residues" evidence="1">
    <location>
        <begin position="112"/>
        <end position="146"/>
    </location>
</feature>
<feature type="compositionally biased region" description="Low complexity" evidence="1">
    <location>
        <begin position="17"/>
        <end position="33"/>
    </location>
</feature>
<feature type="compositionally biased region" description="Polar residues" evidence="1">
    <location>
        <begin position="189"/>
        <end position="204"/>
    </location>
</feature>
<reference evidence="3" key="2">
    <citation type="submission" date="2020-04" db="EMBL/GenBank/DDBJ databases">
        <authorList>
            <consortium name="NCBI Genome Project"/>
        </authorList>
    </citation>
    <scope>NUCLEOTIDE SEQUENCE</scope>
    <source>
        <strain evidence="3">CBS 342.82</strain>
    </source>
</reference>
<evidence type="ECO:0008006" key="4">
    <source>
        <dbReference type="Google" id="ProtNLM"/>
    </source>
</evidence>
<feature type="compositionally biased region" description="Gly residues" evidence="1">
    <location>
        <begin position="248"/>
        <end position="263"/>
    </location>
</feature>
<feature type="compositionally biased region" description="Basic and acidic residues" evidence="1">
    <location>
        <begin position="35"/>
        <end position="46"/>
    </location>
</feature>
<dbReference type="GeneID" id="54360839"/>
<dbReference type="RefSeq" id="XP_033461689.1">
    <property type="nucleotide sequence ID" value="XM_033603039.1"/>
</dbReference>
<feature type="region of interest" description="Disordered" evidence="1">
    <location>
        <begin position="1"/>
        <end position="263"/>
    </location>
</feature>
<evidence type="ECO:0000256" key="1">
    <source>
        <dbReference type="SAM" id="MobiDB-lite"/>
    </source>
</evidence>
<gene>
    <name evidence="3" type="ORF">K489DRAFT_369505</name>
</gene>
<dbReference type="Proteomes" id="UP000504637">
    <property type="component" value="Unplaced"/>
</dbReference>
<reference evidence="3" key="3">
    <citation type="submission" date="2025-08" db="UniProtKB">
        <authorList>
            <consortium name="RefSeq"/>
        </authorList>
    </citation>
    <scope>IDENTIFICATION</scope>
    <source>
        <strain evidence="3">CBS 342.82</strain>
    </source>
</reference>
<reference evidence="3" key="1">
    <citation type="submission" date="2020-01" db="EMBL/GenBank/DDBJ databases">
        <authorList>
            <consortium name="DOE Joint Genome Institute"/>
            <person name="Haridas S."/>
            <person name="Albert R."/>
            <person name="Binder M."/>
            <person name="Bloem J."/>
            <person name="Labutti K."/>
            <person name="Salamov A."/>
            <person name="Andreopoulos B."/>
            <person name="Baker S.E."/>
            <person name="Barry K."/>
            <person name="Bills G."/>
            <person name="Bluhm B.H."/>
            <person name="Cannon C."/>
            <person name="Castanera R."/>
            <person name="Culley D.E."/>
            <person name="Daum C."/>
            <person name="Ezra D."/>
            <person name="Gonzalez J.B."/>
            <person name="Henrissat B."/>
            <person name="Kuo A."/>
            <person name="Liang C."/>
            <person name="Lipzen A."/>
            <person name="Lutzoni F."/>
            <person name="Magnuson J."/>
            <person name="Mondo S."/>
            <person name="Nolan M."/>
            <person name="Ohm R."/>
            <person name="Pangilinan J."/>
            <person name="Park H.-J."/>
            <person name="Ramirez L."/>
            <person name="Alfaro M."/>
            <person name="Sun H."/>
            <person name="Tritt A."/>
            <person name="Yoshinaga Y."/>
            <person name="Zwiers L.-H."/>
            <person name="Turgeon B.G."/>
            <person name="Goodwin S.B."/>
            <person name="Spatafora J.W."/>
            <person name="Crous P.W."/>
            <person name="Grigoriev I.V."/>
        </authorList>
    </citation>
    <scope>NUCLEOTIDE SEQUENCE</scope>
    <source>
        <strain evidence="3">CBS 342.82</strain>
    </source>
</reference>
<accession>A0A6J3M9Y1</accession>
<feature type="compositionally biased region" description="Low complexity" evidence="1">
    <location>
        <begin position="175"/>
        <end position="188"/>
    </location>
</feature>
<dbReference type="AlphaFoldDB" id="A0A6J3M9Y1"/>
<feature type="compositionally biased region" description="Basic and acidic residues" evidence="1">
    <location>
        <begin position="210"/>
        <end position="227"/>
    </location>
</feature>
<protein>
    <recommendedName>
        <fullName evidence="4">SUZ domain-containing protein</fullName>
    </recommendedName>
</protein>
<proteinExistence type="predicted"/>
<feature type="compositionally biased region" description="Low complexity" evidence="1">
    <location>
        <begin position="148"/>
        <end position="161"/>
    </location>
</feature>
<sequence length="263" mass="29249">MSGRPGAPSAWDDDWTAKASSPATQAPQQPAPKISKAERRAQHIEQQRQLWDSADNPGRNLWLEAQGAVPNRQEIKPAVTLLSRKPPQIAKRTVAGGIGGLSLEDDEDSEEERLKKQALEREERQRRAKIEHEEKQKRYAEARERIMGSSQASLASSSRESSQGRDQRKQRARPNSNYNNASNSYNGNQRRSQPQTPGDQSPAIQTMEGHLFDPEETSRRPTPKRESSTPIIAQDKPIRQPRGPEISGRGGFGFAGRGGNFNA</sequence>